<dbReference type="PANTHER" id="PTHR47053:SF1">
    <property type="entry name" value="MUREIN DD-ENDOPEPTIDASE MEPH-RELATED"/>
    <property type="match status" value="1"/>
</dbReference>
<dbReference type="PANTHER" id="PTHR47053">
    <property type="entry name" value="MUREIN DD-ENDOPEPTIDASE MEPH-RELATED"/>
    <property type="match status" value="1"/>
</dbReference>
<reference evidence="6" key="2">
    <citation type="submission" date="2021-04" db="EMBL/GenBank/DDBJ databases">
        <authorList>
            <person name="Dong X."/>
        </authorList>
    </citation>
    <scope>NUCLEOTIDE SEQUENCE</scope>
    <source>
        <strain evidence="6">ZWT</strain>
    </source>
</reference>
<dbReference type="InterPro" id="IPR038765">
    <property type="entry name" value="Papain-like_cys_pep_sf"/>
</dbReference>
<dbReference type="InterPro" id="IPR000064">
    <property type="entry name" value="NLP_P60_dom"/>
</dbReference>
<feature type="domain" description="NlpC/P60" evidence="5">
    <location>
        <begin position="123"/>
        <end position="243"/>
    </location>
</feature>
<evidence type="ECO:0000256" key="4">
    <source>
        <dbReference type="ARBA" id="ARBA00022807"/>
    </source>
</evidence>
<sequence>MRYNTTNDKLSVIFKDKPEGYYSSLKFINNTNLICFNYKENTLDKENEEFSFIGVLQEDTIKNIQKLPFDDLSTDGKRNYSFILNENGSSLIRTTHDYYRKNSMDYTFSKFYIYKIDNIKTVLRTDNAIIFTAIQFLGTPYFWGGNTPETGFDTSGLVQYVYKQNGITLGRTTYQQIDQGIHVSKDNLKTGDLIFFGTSKDPHHVGIYVGNNHFIHAPRTGDVVKISSLSSRKDFLTARRILK</sequence>
<comment type="caution">
    <text evidence="6">The sequence shown here is derived from an EMBL/GenBank/DDBJ whole genome shotgun (WGS) entry which is preliminary data.</text>
</comment>
<accession>A0A9J6P2R8</accession>
<evidence type="ECO:0000256" key="2">
    <source>
        <dbReference type="ARBA" id="ARBA00022670"/>
    </source>
</evidence>
<dbReference type="AlphaFoldDB" id="A0A9J6P2R8"/>
<dbReference type="PROSITE" id="PS51935">
    <property type="entry name" value="NLPC_P60"/>
    <property type="match status" value="1"/>
</dbReference>
<dbReference type="GO" id="GO:0008234">
    <property type="term" value="F:cysteine-type peptidase activity"/>
    <property type="evidence" value="ECO:0007669"/>
    <property type="project" value="UniProtKB-KW"/>
</dbReference>
<evidence type="ECO:0000256" key="1">
    <source>
        <dbReference type="ARBA" id="ARBA00007074"/>
    </source>
</evidence>
<gene>
    <name evidence="6" type="ORF">KDK92_11500</name>
</gene>
<comment type="similarity">
    <text evidence="1">Belongs to the peptidase C40 family.</text>
</comment>
<dbReference type="GO" id="GO:0006508">
    <property type="term" value="P:proteolysis"/>
    <property type="evidence" value="ECO:0007669"/>
    <property type="project" value="UniProtKB-KW"/>
</dbReference>
<dbReference type="Proteomes" id="UP001056429">
    <property type="component" value="Unassembled WGS sequence"/>
</dbReference>
<evidence type="ECO:0000313" key="6">
    <source>
        <dbReference type="EMBL" id="MCM1990361.1"/>
    </source>
</evidence>
<evidence type="ECO:0000256" key="3">
    <source>
        <dbReference type="ARBA" id="ARBA00022801"/>
    </source>
</evidence>
<protein>
    <submittedName>
        <fullName evidence="6">C40 family peptidase</fullName>
    </submittedName>
</protein>
<dbReference type="SUPFAM" id="SSF54001">
    <property type="entry name" value="Cysteine proteinases"/>
    <property type="match status" value="1"/>
</dbReference>
<organism evidence="6 7">
    <name type="scientific">Oceanirhabdus seepicola</name>
    <dbReference type="NCBI Taxonomy" id="2828781"/>
    <lineage>
        <taxon>Bacteria</taxon>
        <taxon>Bacillati</taxon>
        <taxon>Bacillota</taxon>
        <taxon>Clostridia</taxon>
        <taxon>Eubacteriales</taxon>
        <taxon>Clostridiaceae</taxon>
        <taxon>Oceanirhabdus</taxon>
    </lineage>
</organism>
<proteinExistence type="inferred from homology"/>
<dbReference type="Gene3D" id="3.90.1720.10">
    <property type="entry name" value="endopeptidase domain like (from Nostoc punctiforme)"/>
    <property type="match status" value="1"/>
</dbReference>
<keyword evidence="7" id="KW-1185">Reference proteome</keyword>
<dbReference type="Pfam" id="PF00877">
    <property type="entry name" value="NLPC_P60"/>
    <property type="match status" value="1"/>
</dbReference>
<evidence type="ECO:0000259" key="5">
    <source>
        <dbReference type="PROSITE" id="PS51935"/>
    </source>
</evidence>
<evidence type="ECO:0000313" key="7">
    <source>
        <dbReference type="Proteomes" id="UP001056429"/>
    </source>
</evidence>
<keyword evidence="3" id="KW-0378">Hydrolase</keyword>
<keyword evidence="2" id="KW-0645">Protease</keyword>
<name>A0A9J6P2R8_9CLOT</name>
<keyword evidence="4" id="KW-0788">Thiol protease</keyword>
<dbReference type="EMBL" id="JAGSOJ010000002">
    <property type="protein sequence ID" value="MCM1990361.1"/>
    <property type="molecule type" value="Genomic_DNA"/>
</dbReference>
<dbReference type="InterPro" id="IPR051202">
    <property type="entry name" value="Peptidase_C40"/>
</dbReference>
<reference evidence="6" key="1">
    <citation type="journal article" date="2021" name="mSystems">
        <title>Bacteria and Archaea Synergistically Convert Glycine Betaine to Biogenic Methane in the Formosa Cold Seep of the South China Sea.</title>
        <authorList>
            <person name="Li L."/>
            <person name="Zhang W."/>
            <person name="Zhang S."/>
            <person name="Song L."/>
            <person name="Sun Q."/>
            <person name="Zhang H."/>
            <person name="Xiang H."/>
            <person name="Dong X."/>
        </authorList>
    </citation>
    <scope>NUCLEOTIDE SEQUENCE</scope>
    <source>
        <strain evidence="6">ZWT</strain>
    </source>
</reference>